<feature type="compositionally biased region" description="Low complexity" evidence="2">
    <location>
        <begin position="244"/>
        <end position="260"/>
    </location>
</feature>
<dbReference type="InterPro" id="IPR018114">
    <property type="entry name" value="TRYPSIN_HIS"/>
</dbReference>
<evidence type="ECO:0000256" key="2">
    <source>
        <dbReference type="SAM" id="MobiDB-lite"/>
    </source>
</evidence>
<dbReference type="Gene3D" id="2.40.10.10">
    <property type="entry name" value="Trypsin-like serine proteases"/>
    <property type="match status" value="1"/>
</dbReference>
<reference evidence="4" key="2">
    <citation type="submission" date="2025-05" db="UniProtKB">
        <authorList>
            <consortium name="EnsemblMetazoa"/>
        </authorList>
    </citation>
    <scope>IDENTIFICATION</scope>
</reference>
<name>A0ABM5J6J7_DRORH</name>
<organism evidence="4 5">
    <name type="scientific">Drosophila rhopaloa</name>
    <name type="common">Fruit fly</name>
    <dbReference type="NCBI Taxonomy" id="1041015"/>
    <lineage>
        <taxon>Eukaryota</taxon>
        <taxon>Metazoa</taxon>
        <taxon>Ecdysozoa</taxon>
        <taxon>Arthropoda</taxon>
        <taxon>Hexapoda</taxon>
        <taxon>Insecta</taxon>
        <taxon>Pterygota</taxon>
        <taxon>Neoptera</taxon>
        <taxon>Endopterygota</taxon>
        <taxon>Diptera</taxon>
        <taxon>Brachycera</taxon>
        <taxon>Muscomorpha</taxon>
        <taxon>Ephydroidea</taxon>
        <taxon>Drosophilidae</taxon>
        <taxon>Drosophila</taxon>
        <taxon>Sophophora</taxon>
    </lineage>
</organism>
<evidence type="ECO:0000313" key="4">
    <source>
        <dbReference type="EnsemblMetazoa" id="XP_044314450.1"/>
    </source>
</evidence>
<protein>
    <recommendedName>
        <fullName evidence="3">Peptidase S1 domain-containing protein</fullName>
    </recommendedName>
</protein>
<proteinExistence type="predicted"/>
<dbReference type="InterPro" id="IPR001254">
    <property type="entry name" value="Trypsin_dom"/>
</dbReference>
<dbReference type="PANTHER" id="PTHR24252">
    <property type="entry name" value="ACROSIN-RELATED"/>
    <property type="match status" value="1"/>
</dbReference>
<dbReference type="PRINTS" id="PR00722">
    <property type="entry name" value="CHYMOTRYPSIN"/>
</dbReference>
<dbReference type="InterPro" id="IPR031986">
    <property type="entry name" value="GD_N"/>
</dbReference>
<dbReference type="CDD" id="cd00190">
    <property type="entry name" value="Tryp_SPc"/>
    <property type="match status" value="1"/>
</dbReference>
<dbReference type="InterPro" id="IPR009003">
    <property type="entry name" value="Peptidase_S1_PA"/>
</dbReference>
<feature type="region of interest" description="Disordered" evidence="2">
    <location>
        <begin position="226"/>
        <end position="314"/>
    </location>
</feature>
<dbReference type="PROSITE" id="PS00134">
    <property type="entry name" value="TRYPSIN_HIS"/>
    <property type="match status" value="1"/>
</dbReference>
<keyword evidence="1" id="KW-1015">Disulfide bond</keyword>
<dbReference type="Pfam" id="PF16030">
    <property type="entry name" value="GD_N"/>
    <property type="match status" value="1"/>
</dbReference>
<reference evidence="5" key="1">
    <citation type="journal article" date="2021" name="Elife">
        <title>Highly contiguous assemblies of 101 drosophilid genomes.</title>
        <authorList>
            <person name="Kim B.Y."/>
            <person name="Wang J.R."/>
            <person name="Miller D.E."/>
            <person name="Barmina O."/>
            <person name="Delaney E."/>
            <person name="Thompson A."/>
            <person name="Comeault A.A."/>
            <person name="Peede D."/>
            <person name="D'Agostino E.R."/>
            <person name="Pelaez J."/>
            <person name="Aguilar J.M."/>
            <person name="Haji D."/>
            <person name="Matsunaga T."/>
            <person name="Armstrong E.E."/>
            <person name="Zych M."/>
            <person name="Ogawa Y."/>
            <person name="Stamenkovic-Radak M."/>
            <person name="Jelic M."/>
            <person name="Veselinovic M.S."/>
            <person name="Tanaskovic M."/>
            <person name="Eric P."/>
            <person name="Gao J.J."/>
            <person name="Katoh T.K."/>
            <person name="Toda M.J."/>
            <person name="Watabe H."/>
            <person name="Watada M."/>
            <person name="Davis J.S."/>
            <person name="Moyle L.C."/>
            <person name="Manoli G."/>
            <person name="Bertolini E."/>
            <person name="Kostal V."/>
            <person name="Hawley R.S."/>
            <person name="Takahashi A."/>
            <person name="Jones C.D."/>
            <person name="Price D.K."/>
            <person name="Whiteman N."/>
            <person name="Kopp A."/>
            <person name="Matute D.R."/>
            <person name="Petrov D.A."/>
        </authorList>
    </citation>
    <scope>NUCLEOTIDE SEQUENCE [LARGE SCALE GENOMIC DNA]</scope>
</reference>
<dbReference type="InterPro" id="IPR001314">
    <property type="entry name" value="Peptidase_S1A"/>
</dbReference>
<dbReference type="InterPro" id="IPR043504">
    <property type="entry name" value="Peptidase_S1_PA_chymotrypsin"/>
</dbReference>
<evidence type="ECO:0000259" key="3">
    <source>
        <dbReference type="PROSITE" id="PS50240"/>
    </source>
</evidence>
<dbReference type="Pfam" id="PF00089">
    <property type="entry name" value="Trypsin"/>
    <property type="match status" value="1"/>
</dbReference>
<sequence>MGAVSVNDTRYAISFICPPSLVACRVRNRRAVIPSARFLKGMGLELAVFVSLIALAGGQLLSENYCPDYFRYINDPFEGLQGEVTLPAFTRGRNRIDLRFSQRGDEDASAVGPVTPYPDENAVRTGRGSSTFRISLRPNPTGGWPKLTRLTFNNQLLCSASEYRPPNSFFNRFYELQISGSLAPLPSTGFNPFPRDDLVFFPAARGNDVWPDFTQTWQTSSRIPSFELGPQLATPPPTPQVFWQTSGTPSTTSQTAAVAPPLTPPPPTPPPLTPPPPRQSPPTRRAPLPPKGTIPPITPPPERFNPRSPSSSVACGREGSLFPYIVRGKEFPRGMYPWLSAIYHKESRSLAFKCGGSLITTSIVISAAHCVYRMAEDRVVIGLGRYDLENYGEDGAEMHNVMRLLTHPEYNTRLLSDADIALITIERPATFNDIIGPICLWTVEASRTVSTSGFIAGWGKDEQGLSRTQYPRVVEAEIASATNCASNWRASMVTDRSLCAGNRDGSGPCLGDSGGGLMVKQGDRWLLRGIVSTGERGTNGTCQLNQYVLYCDLSKHMNWINNNIR</sequence>
<keyword evidence="5" id="KW-1185">Reference proteome</keyword>
<dbReference type="RefSeq" id="XP_044314450.1">
    <property type="nucleotide sequence ID" value="XM_044458515.1"/>
</dbReference>
<accession>A0ABM5J6J7</accession>
<dbReference type="GeneID" id="108044338"/>
<dbReference type="SMART" id="SM00020">
    <property type="entry name" value="Tryp_SPc"/>
    <property type="match status" value="1"/>
</dbReference>
<dbReference type="SUPFAM" id="SSF50494">
    <property type="entry name" value="Trypsin-like serine proteases"/>
    <property type="match status" value="1"/>
</dbReference>
<evidence type="ECO:0000256" key="1">
    <source>
        <dbReference type="ARBA" id="ARBA00023157"/>
    </source>
</evidence>
<dbReference type="PROSITE" id="PS50240">
    <property type="entry name" value="TRYPSIN_DOM"/>
    <property type="match status" value="1"/>
</dbReference>
<dbReference type="EnsemblMetazoa" id="XM_017123329.2">
    <property type="protein sequence ID" value="XP_016978818.2"/>
    <property type="gene ID" value="LOC108044338"/>
</dbReference>
<dbReference type="RefSeq" id="XP_016978818.2">
    <property type="nucleotide sequence ID" value="XM_017123329.2"/>
</dbReference>
<evidence type="ECO:0000313" key="5">
    <source>
        <dbReference type="Proteomes" id="UP001652680"/>
    </source>
</evidence>
<dbReference type="PANTHER" id="PTHR24252:SF7">
    <property type="entry name" value="HYALIN"/>
    <property type="match status" value="1"/>
</dbReference>
<feature type="compositionally biased region" description="Pro residues" evidence="2">
    <location>
        <begin position="287"/>
        <end position="303"/>
    </location>
</feature>
<feature type="domain" description="Peptidase S1" evidence="3">
    <location>
        <begin position="325"/>
        <end position="565"/>
    </location>
</feature>
<dbReference type="EnsemblMetazoa" id="XM_044458515.1">
    <property type="protein sequence ID" value="XP_044314450.1"/>
    <property type="gene ID" value="LOC108044338"/>
</dbReference>
<feature type="compositionally biased region" description="Pro residues" evidence="2">
    <location>
        <begin position="261"/>
        <end position="280"/>
    </location>
</feature>
<dbReference type="Proteomes" id="UP001652680">
    <property type="component" value="Unassembled WGS sequence"/>
</dbReference>